<accession>D2VMC1</accession>
<dbReference type="OrthoDB" id="407325at2759"/>
<dbReference type="GeneID" id="8862657"/>
<evidence type="ECO:0000313" key="2">
    <source>
        <dbReference type="EMBL" id="EFC41961.1"/>
    </source>
</evidence>
<dbReference type="PANTHER" id="PTHR14614">
    <property type="entry name" value="HEPATOCELLULAR CARCINOMA-ASSOCIATED ANTIGEN"/>
    <property type="match status" value="1"/>
</dbReference>
<dbReference type="SUPFAM" id="SSF53335">
    <property type="entry name" value="S-adenosyl-L-methionine-dependent methyltransferases"/>
    <property type="match status" value="1"/>
</dbReference>
<dbReference type="InterPro" id="IPR029063">
    <property type="entry name" value="SAM-dependent_MTases_sf"/>
</dbReference>
<feature type="compositionally biased region" description="Acidic residues" evidence="1">
    <location>
        <begin position="20"/>
        <end position="35"/>
    </location>
</feature>
<protein>
    <submittedName>
        <fullName evidence="2">Predicted protein</fullName>
    </submittedName>
</protein>
<keyword evidence="3" id="KW-1185">Reference proteome</keyword>
<dbReference type="AlphaFoldDB" id="D2VMC1"/>
<sequence>MKRFRSNDDNFQELKNQENIWDDSDEELNSDDDENNGNSMVEIATHHNVSKDEKLAHDELLNYKEEFCFPLQNNKQVNIQLITSISREARHTGTHLWNCSVLLTNYLIAQLESGGEELFGKLNNGPFTIIELGCGLGLPSIATCKINPKNRCILTDLSTPDFEKRCSTQCEINDLAQDQYDIIPIDWGNNFMEIAKFARENSGKKIDLIVATDCLYDKKLYDPFFSTVHFLKKLFNNPDLPLLLAQYKRNESDNITYQLKRWNLKPKPVVWKESINLEKYLKIMGKSNDILEKQFYELYDSTQIVVIQ</sequence>
<proteinExistence type="predicted"/>
<dbReference type="RefSeq" id="XP_002674705.1">
    <property type="nucleotide sequence ID" value="XM_002674659.1"/>
</dbReference>
<evidence type="ECO:0000256" key="1">
    <source>
        <dbReference type="SAM" id="MobiDB-lite"/>
    </source>
</evidence>
<evidence type="ECO:0000313" key="3">
    <source>
        <dbReference type="Proteomes" id="UP000006671"/>
    </source>
</evidence>
<dbReference type="Gene3D" id="3.40.50.150">
    <property type="entry name" value="Vaccinia Virus protein VP39"/>
    <property type="match status" value="1"/>
</dbReference>
<organism evidence="3">
    <name type="scientific">Naegleria gruberi</name>
    <name type="common">Amoeba</name>
    <dbReference type="NCBI Taxonomy" id="5762"/>
    <lineage>
        <taxon>Eukaryota</taxon>
        <taxon>Discoba</taxon>
        <taxon>Heterolobosea</taxon>
        <taxon>Tetramitia</taxon>
        <taxon>Eutetramitia</taxon>
        <taxon>Vahlkampfiidae</taxon>
        <taxon>Naegleria</taxon>
    </lineage>
</organism>
<feature type="region of interest" description="Disordered" evidence="1">
    <location>
        <begin position="1"/>
        <end position="39"/>
    </location>
</feature>
<dbReference type="InterPro" id="IPR019410">
    <property type="entry name" value="Methyltransf_16"/>
</dbReference>
<dbReference type="VEuPathDB" id="AmoebaDB:NAEGRDRAFT_70081"/>
<dbReference type="EMBL" id="GG738882">
    <property type="protein sequence ID" value="EFC41961.1"/>
    <property type="molecule type" value="Genomic_DNA"/>
</dbReference>
<reference evidence="2 3" key="1">
    <citation type="journal article" date="2010" name="Cell">
        <title>The genome of Naegleria gruberi illuminates early eukaryotic versatility.</title>
        <authorList>
            <person name="Fritz-Laylin L.K."/>
            <person name="Prochnik S.E."/>
            <person name="Ginger M.L."/>
            <person name="Dacks J.B."/>
            <person name="Carpenter M.L."/>
            <person name="Field M.C."/>
            <person name="Kuo A."/>
            <person name="Paredez A."/>
            <person name="Chapman J."/>
            <person name="Pham J."/>
            <person name="Shu S."/>
            <person name="Neupane R."/>
            <person name="Cipriano M."/>
            <person name="Mancuso J."/>
            <person name="Tu H."/>
            <person name="Salamov A."/>
            <person name="Lindquist E."/>
            <person name="Shapiro H."/>
            <person name="Lucas S."/>
            <person name="Grigoriev I.V."/>
            <person name="Cande W.Z."/>
            <person name="Fulton C."/>
            <person name="Rokhsar D.S."/>
            <person name="Dawson S.C."/>
        </authorList>
    </citation>
    <scope>NUCLEOTIDE SEQUENCE [LARGE SCALE GENOMIC DNA]</scope>
    <source>
        <strain evidence="2 3">NEG-M</strain>
    </source>
</reference>
<gene>
    <name evidence="2" type="ORF">NAEGRDRAFT_70081</name>
</gene>
<dbReference type="KEGG" id="ngr:NAEGRDRAFT_70081"/>
<name>D2VMC1_NAEGR</name>
<dbReference type="OMA" id="QYKRNES"/>
<dbReference type="InParanoid" id="D2VMC1"/>
<dbReference type="Proteomes" id="UP000006671">
    <property type="component" value="Unassembled WGS sequence"/>
</dbReference>
<dbReference type="Pfam" id="PF10294">
    <property type="entry name" value="Methyltransf_16"/>
    <property type="match status" value="1"/>
</dbReference>
<dbReference type="STRING" id="5762.D2VMC1"/>